<dbReference type="GeneID" id="23113652"/>
<keyword evidence="4" id="KW-0175">Coiled coil</keyword>
<dbReference type="AlphaFoldDB" id="A0A6N2X942"/>
<dbReference type="InterPro" id="IPR019734">
    <property type="entry name" value="TPR_rpt"/>
</dbReference>
<feature type="repeat" description="TPR" evidence="3">
    <location>
        <begin position="109"/>
        <end position="142"/>
    </location>
</feature>
<accession>A0A6N2X942</accession>
<dbReference type="PANTHER" id="PTHR45641">
    <property type="entry name" value="TETRATRICOPEPTIDE REPEAT PROTEIN (AFU_ORTHOLOGUE AFUA_6G03870)"/>
    <property type="match status" value="1"/>
</dbReference>
<dbReference type="SMART" id="SM00028">
    <property type="entry name" value="TPR"/>
    <property type="match status" value="6"/>
</dbReference>
<feature type="region of interest" description="Disordered" evidence="5">
    <location>
        <begin position="1"/>
        <end position="64"/>
    </location>
</feature>
<evidence type="ECO:0000256" key="4">
    <source>
        <dbReference type="SAM" id="Coils"/>
    </source>
</evidence>
<gene>
    <name evidence="6" type="ORF">CBLFYP116_04598</name>
</gene>
<proteinExistence type="predicted"/>
<organism evidence="6">
    <name type="scientific">Enterocloster bolteae</name>
    <dbReference type="NCBI Taxonomy" id="208479"/>
    <lineage>
        <taxon>Bacteria</taxon>
        <taxon>Bacillati</taxon>
        <taxon>Bacillota</taxon>
        <taxon>Clostridia</taxon>
        <taxon>Lachnospirales</taxon>
        <taxon>Lachnospiraceae</taxon>
        <taxon>Enterocloster</taxon>
    </lineage>
</organism>
<evidence type="ECO:0000256" key="3">
    <source>
        <dbReference type="PROSITE-ProRule" id="PRU00339"/>
    </source>
</evidence>
<dbReference type="PROSITE" id="PS50005">
    <property type="entry name" value="TPR"/>
    <property type="match status" value="4"/>
</dbReference>
<evidence type="ECO:0000256" key="2">
    <source>
        <dbReference type="ARBA" id="ARBA00022803"/>
    </source>
</evidence>
<dbReference type="Pfam" id="PF13181">
    <property type="entry name" value="TPR_8"/>
    <property type="match status" value="2"/>
</dbReference>
<dbReference type="RefSeq" id="WP_002575755.1">
    <property type="nucleotide sequence ID" value="NZ_BAABZS010000001.1"/>
</dbReference>
<name>A0A6N2X942_9FIRM</name>
<feature type="coiled-coil region" evidence="4">
    <location>
        <begin position="239"/>
        <end position="266"/>
    </location>
</feature>
<protein>
    <submittedName>
        <fullName evidence="6">Photosystem I assembly protein Ycf3</fullName>
    </submittedName>
</protein>
<feature type="compositionally biased region" description="Basic and acidic residues" evidence="5">
    <location>
        <begin position="27"/>
        <end position="43"/>
    </location>
</feature>
<evidence type="ECO:0000256" key="5">
    <source>
        <dbReference type="SAM" id="MobiDB-lite"/>
    </source>
</evidence>
<dbReference type="InterPro" id="IPR011990">
    <property type="entry name" value="TPR-like_helical_dom_sf"/>
</dbReference>
<evidence type="ECO:0000256" key="1">
    <source>
        <dbReference type="ARBA" id="ARBA00022737"/>
    </source>
</evidence>
<dbReference type="Gene3D" id="1.25.40.10">
    <property type="entry name" value="Tetratricopeptide repeat domain"/>
    <property type="match status" value="2"/>
</dbReference>
<dbReference type="Pfam" id="PF13424">
    <property type="entry name" value="TPR_12"/>
    <property type="match status" value="1"/>
</dbReference>
<sequence>MNETDKGPDVCQNQNEGLDETQGAPDGSRELSDSSHELPDGSHELPNISPDPPDTSNKLPDGMEIDMSHYKEGSAAAKCVLGVILLLCFIFMSRSCNSRHSTLTFYMGPEPEVNLGSQYYEEGRYQEAADYYQEKVDEVFSNGKRYEPANGPLYFNLGMAYYKLENYDQALLYLKECADVDKRTSNTEELAWDYNTMADVCKDAGHMDEALNYYEKGLKAIKKACGKDSEYTAIFLSDLGDAYKKTEDYEKALENYQQALKIQESNGSDQTWSYIRIARIYNALKDYDAAEHFYGKASGSETADSYTKGVAFYNMGQMYHERGEYSPALSALHKALESINQDGDNAYAESNVQNTLASVYAESEDSLDKAIVHSVTACRLLDTSGFPTHNCREDLEQFKEQLKGYYQTDTRDMTDEGFELWYQGQMDSE</sequence>
<reference evidence="6" key="1">
    <citation type="submission" date="2019-11" db="EMBL/GenBank/DDBJ databases">
        <authorList>
            <person name="Feng L."/>
        </authorList>
    </citation>
    <scope>NUCLEOTIDE SEQUENCE</scope>
    <source>
        <strain evidence="6">CbolteaeLFYP116</strain>
    </source>
</reference>
<feature type="repeat" description="TPR" evidence="3">
    <location>
        <begin position="151"/>
        <end position="184"/>
    </location>
</feature>
<dbReference type="PANTHER" id="PTHR45641:SF19">
    <property type="entry name" value="NEPHROCYSTIN-3"/>
    <property type="match status" value="1"/>
</dbReference>
<feature type="repeat" description="TPR" evidence="3">
    <location>
        <begin position="309"/>
        <end position="342"/>
    </location>
</feature>
<keyword evidence="2 3" id="KW-0802">TPR repeat</keyword>
<evidence type="ECO:0000313" key="6">
    <source>
        <dbReference type="EMBL" id="VYT50603.1"/>
    </source>
</evidence>
<keyword evidence="1" id="KW-0677">Repeat</keyword>
<feature type="repeat" description="TPR" evidence="3">
    <location>
        <begin position="233"/>
        <end position="266"/>
    </location>
</feature>
<dbReference type="PROSITE" id="PS50293">
    <property type="entry name" value="TPR_REGION"/>
    <property type="match status" value="1"/>
</dbReference>
<dbReference type="EMBL" id="CACRTF010000017">
    <property type="protein sequence ID" value="VYT50603.1"/>
    <property type="molecule type" value="Genomic_DNA"/>
</dbReference>
<dbReference type="SUPFAM" id="SSF48452">
    <property type="entry name" value="TPR-like"/>
    <property type="match status" value="1"/>
</dbReference>